<evidence type="ECO:0000256" key="7">
    <source>
        <dbReference type="ARBA" id="ARBA00022833"/>
    </source>
</evidence>
<evidence type="ECO:0000256" key="10">
    <source>
        <dbReference type="PROSITE-ProRule" id="PRU00723"/>
    </source>
</evidence>
<reference evidence="13" key="1">
    <citation type="submission" date="2021-04" db="EMBL/GenBank/DDBJ databases">
        <authorList>
            <consortium name="Molecular Ecology Group"/>
        </authorList>
    </citation>
    <scope>NUCLEOTIDE SEQUENCE</scope>
</reference>
<evidence type="ECO:0000256" key="5">
    <source>
        <dbReference type="ARBA" id="ARBA00022737"/>
    </source>
</evidence>
<sequence length="569" mass="62942">MDTRTSISSRLGRLVMERPGSFDVEGVFDVGNSRTGDIMASSELQDALNDAATQGKVNLIERLGNKSQNASRIYQEQPEKDFISEQALQTCRKKRKNSKCVSQVVSSDIQSQFKYIERTVRGPEGKDVVLQHRHSQGAPAGLVKSSNLGGSDDPAEQGGDEDQEHLQLVVEHVADDCTLDSAASDTKGGSVGGDGEKHQTVVGPRKGTTFIVTLDGVDESQFDSKNVDEVHSGCEIAQSRQSAFEKVHAEQLENSGTMFRESNLGQFEDSGTMPEKFRCPAASVTVTPVVPSVLKQLWQEQKLLLDLEAARSEHLILQQVQSLKWAAVVPELLSLKPQHTLLEVKDFDADTDEIAVEDHGTAEDIADEEDGSSAYEQPKLERCKFWPVCAAGGSCGYYHPTAHCKMFPKCRFGDKCLFIHPNCRFDSRCARPDCPYTHNSRRQSACISSASFIRSQSHFVPSPQPYKPHLLQPAFSSSQPTCRYFPNCKNRNCLFTHPKLCRFGLACTNLSCPFFHPYMPNKKMLKWQNHCGKVKEVSLETSSRIRTTVSRGPGSTKTSRPTTVSSTSQ</sequence>
<dbReference type="EMBL" id="CAJHNH020001831">
    <property type="protein sequence ID" value="CAG5124645.1"/>
    <property type="molecule type" value="Genomic_DNA"/>
</dbReference>
<gene>
    <name evidence="13" type="ORF">CUNI_LOCUS10203</name>
</gene>
<comment type="similarity">
    <text evidence="2">Belongs to the ZC3H14 family.</text>
</comment>
<dbReference type="InterPro" id="IPR000571">
    <property type="entry name" value="Znf_CCCH"/>
</dbReference>
<feature type="region of interest" description="Disordered" evidence="11">
    <location>
        <begin position="180"/>
        <end position="202"/>
    </location>
</feature>
<evidence type="ECO:0000256" key="4">
    <source>
        <dbReference type="ARBA" id="ARBA00022723"/>
    </source>
</evidence>
<dbReference type="InterPro" id="IPR040366">
    <property type="entry name" value="Nab2/ZC3H14"/>
</dbReference>
<feature type="domain" description="C3H1-type" evidence="12">
    <location>
        <begin position="377"/>
        <end position="423"/>
    </location>
</feature>
<dbReference type="PANTHER" id="PTHR14738:SF29">
    <property type="entry name" value="ZINC FINGER CCCH DOMAIN-CONTAINING PROTEIN 14"/>
    <property type="match status" value="1"/>
</dbReference>
<evidence type="ECO:0000256" key="6">
    <source>
        <dbReference type="ARBA" id="ARBA00022771"/>
    </source>
</evidence>
<dbReference type="GO" id="GO:0008143">
    <property type="term" value="F:poly(A) binding"/>
    <property type="evidence" value="ECO:0007669"/>
    <property type="project" value="InterPro"/>
</dbReference>
<feature type="zinc finger region" description="C3H1-type" evidence="10">
    <location>
        <begin position="377"/>
        <end position="423"/>
    </location>
</feature>
<keyword evidence="9" id="KW-0539">Nucleus</keyword>
<name>A0A8S3Z9V0_9EUPU</name>
<organism evidence="13 14">
    <name type="scientific">Candidula unifasciata</name>
    <dbReference type="NCBI Taxonomy" id="100452"/>
    <lineage>
        <taxon>Eukaryota</taxon>
        <taxon>Metazoa</taxon>
        <taxon>Spiralia</taxon>
        <taxon>Lophotrochozoa</taxon>
        <taxon>Mollusca</taxon>
        <taxon>Gastropoda</taxon>
        <taxon>Heterobranchia</taxon>
        <taxon>Euthyneura</taxon>
        <taxon>Panpulmonata</taxon>
        <taxon>Eupulmonata</taxon>
        <taxon>Stylommatophora</taxon>
        <taxon>Helicina</taxon>
        <taxon>Helicoidea</taxon>
        <taxon>Geomitridae</taxon>
        <taxon>Candidula</taxon>
    </lineage>
</organism>
<comment type="caution">
    <text evidence="13">The sequence shown here is derived from an EMBL/GenBank/DDBJ whole genome shotgun (WGS) entry which is preliminary data.</text>
</comment>
<dbReference type="OrthoDB" id="5589010at2759"/>
<accession>A0A8S3Z9V0</accession>
<dbReference type="SMART" id="SM00356">
    <property type="entry name" value="ZnF_C3H1"/>
    <property type="match status" value="3"/>
</dbReference>
<dbReference type="Proteomes" id="UP000678393">
    <property type="component" value="Unassembled WGS sequence"/>
</dbReference>
<dbReference type="FunFam" id="4.10.1000.30:FF:000001">
    <property type="entry name" value="Zinc finger CCCH domain-containing protein 14"/>
    <property type="match status" value="1"/>
</dbReference>
<keyword evidence="8" id="KW-0694">RNA-binding</keyword>
<feature type="region of interest" description="Disordered" evidence="11">
    <location>
        <begin position="134"/>
        <end position="161"/>
    </location>
</feature>
<keyword evidence="4 10" id="KW-0479">Metal-binding</keyword>
<keyword evidence="5" id="KW-0677">Repeat</keyword>
<evidence type="ECO:0000256" key="1">
    <source>
        <dbReference type="ARBA" id="ARBA00004324"/>
    </source>
</evidence>
<dbReference type="GO" id="GO:0043488">
    <property type="term" value="P:regulation of mRNA stability"/>
    <property type="evidence" value="ECO:0007669"/>
    <property type="project" value="InterPro"/>
</dbReference>
<evidence type="ECO:0000313" key="13">
    <source>
        <dbReference type="EMBL" id="CAG5124645.1"/>
    </source>
</evidence>
<protein>
    <recommendedName>
        <fullName evidence="3">Zinc finger CCCH domain-containing protein 14</fullName>
    </recommendedName>
</protein>
<proteinExistence type="inferred from homology"/>
<dbReference type="PANTHER" id="PTHR14738">
    <property type="entry name" value="ZINC FINGER CCCH DOMAIN-CONTAINING PROTEIN 14"/>
    <property type="match status" value="1"/>
</dbReference>
<dbReference type="FunFam" id="4.10.1000.40:FF:000006">
    <property type="entry name" value="Zinc finger CCCH domain-containing protein 14"/>
    <property type="match status" value="1"/>
</dbReference>
<dbReference type="PROSITE" id="PS50103">
    <property type="entry name" value="ZF_C3H1"/>
    <property type="match status" value="1"/>
</dbReference>
<evidence type="ECO:0000259" key="12">
    <source>
        <dbReference type="PROSITE" id="PS50103"/>
    </source>
</evidence>
<dbReference type="GO" id="GO:0016607">
    <property type="term" value="C:nuclear speck"/>
    <property type="evidence" value="ECO:0007669"/>
    <property type="project" value="UniProtKB-SubCell"/>
</dbReference>
<keyword evidence="6 10" id="KW-0863">Zinc-finger</keyword>
<feature type="region of interest" description="Disordered" evidence="11">
    <location>
        <begin position="542"/>
        <end position="569"/>
    </location>
</feature>
<evidence type="ECO:0000256" key="9">
    <source>
        <dbReference type="ARBA" id="ARBA00023242"/>
    </source>
</evidence>
<evidence type="ECO:0000256" key="8">
    <source>
        <dbReference type="ARBA" id="ARBA00022884"/>
    </source>
</evidence>
<keyword evidence="7 10" id="KW-0862">Zinc</keyword>
<evidence type="ECO:0000256" key="3">
    <source>
        <dbReference type="ARBA" id="ARBA00015071"/>
    </source>
</evidence>
<evidence type="ECO:0000256" key="2">
    <source>
        <dbReference type="ARBA" id="ARBA00008423"/>
    </source>
</evidence>
<dbReference type="Gene3D" id="4.10.1000.30">
    <property type="match status" value="1"/>
</dbReference>
<comment type="subcellular location">
    <subcellularLocation>
        <location evidence="1">Nucleus speckle</location>
    </subcellularLocation>
</comment>
<dbReference type="GO" id="GO:0008270">
    <property type="term" value="F:zinc ion binding"/>
    <property type="evidence" value="ECO:0007669"/>
    <property type="project" value="UniProtKB-KW"/>
</dbReference>
<keyword evidence="14" id="KW-1185">Reference proteome</keyword>
<dbReference type="Gene3D" id="4.10.1000.40">
    <property type="match status" value="1"/>
</dbReference>
<dbReference type="GO" id="GO:0005737">
    <property type="term" value="C:cytoplasm"/>
    <property type="evidence" value="ECO:0007669"/>
    <property type="project" value="TreeGrafter"/>
</dbReference>
<evidence type="ECO:0000256" key="11">
    <source>
        <dbReference type="SAM" id="MobiDB-lite"/>
    </source>
</evidence>
<evidence type="ECO:0000313" key="14">
    <source>
        <dbReference type="Proteomes" id="UP000678393"/>
    </source>
</evidence>
<dbReference type="AlphaFoldDB" id="A0A8S3Z9V0"/>
<dbReference type="Pfam" id="PF14608">
    <property type="entry name" value="zf-CCCH_2"/>
    <property type="match status" value="5"/>
</dbReference>